<feature type="region of interest" description="Disordered" evidence="1">
    <location>
        <begin position="79"/>
        <end position="119"/>
    </location>
</feature>
<feature type="region of interest" description="Disordered" evidence="1">
    <location>
        <begin position="404"/>
        <end position="450"/>
    </location>
</feature>
<dbReference type="Gene3D" id="3.30.160.60">
    <property type="entry name" value="Classic Zinc Finger"/>
    <property type="match status" value="1"/>
</dbReference>
<dbReference type="InterPro" id="IPR039970">
    <property type="entry name" value="TF_Grauzone"/>
</dbReference>
<accession>A0AAJ0F4F6</accession>
<feature type="compositionally biased region" description="Basic and acidic residues" evidence="1">
    <location>
        <begin position="248"/>
        <end position="258"/>
    </location>
</feature>
<dbReference type="PANTHER" id="PTHR23225:SF2">
    <property type="entry name" value="AT09679P-RELATED"/>
    <property type="match status" value="1"/>
</dbReference>
<dbReference type="Proteomes" id="UP001239445">
    <property type="component" value="Unassembled WGS sequence"/>
</dbReference>
<feature type="region of interest" description="Disordered" evidence="1">
    <location>
        <begin position="208"/>
        <end position="321"/>
    </location>
</feature>
<comment type="caution">
    <text evidence="3">The sequence shown here is derived from an EMBL/GenBank/DDBJ whole genome shotgun (WGS) entry which is preliminary data.</text>
</comment>
<evidence type="ECO:0000256" key="1">
    <source>
        <dbReference type="SAM" id="MobiDB-lite"/>
    </source>
</evidence>
<dbReference type="GO" id="GO:0003700">
    <property type="term" value="F:DNA-binding transcription factor activity"/>
    <property type="evidence" value="ECO:0007669"/>
    <property type="project" value="InterPro"/>
</dbReference>
<protein>
    <submittedName>
        <fullName evidence="3">Zinc finger protein ZIC 5</fullName>
    </submittedName>
</protein>
<dbReference type="PANTHER" id="PTHR23225">
    <property type="entry name" value="ZINC FINGER PROTEIN"/>
    <property type="match status" value="1"/>
</dbReference>
<name>A0AAJ0F4F6_9PEZI</name>
<dbReference type="InterPro" id="IPR013087">
    <property type="entry name" value="Znf_C2H2_type"/>
</dbReference>
<evidence type="ECO:0000259" key="2">
    <source>
        <dbReference type="SMART" id="SM00355"/>
    </source>
</evidence>
<feature type="compositionally biased region" description="Low complexity" evidence="1">
    <location>
        <begin position="406"/>
        <end position="421"/>
    </location>
</feature>
<feature type="compositionally biased region" description="Polar residues" evidence="1">
    <location>
        <begin position="472"/>
        <end position="484"/>
    </location>
</feature>
<feature type="region of interest" description="Disordered" evidence="1">
    <location>
        <begin position="645"/>
        <end position="668"/>
    </location>
</feature>
<feature type="domain" description="C2H2-type" evidence="2">
    <location>
        <begin position="521"/>
        <end position="548"/>
    </location>
</feature>
<sequence length="668" mass="72758">MSYLSGSPYPYGDEILSYDSFYLDPGLQSQWGLPVHEFLKDNQRTAIFNADVSTSQAGDCYPRPTVGIPVLTQPASARFPSPISSIEPSSASGSAHSPPADTESYSDHPRTPPEVLSPYSRPAALNQWNAAHPIQFEGMGGPSFCVNPVEINPSQHADLSESEPDNFLYGPARTPSWDRYSQYETEPTSYQQPTPAITFDARRVASPDSMNTTEDEVNVASEYPPPPSAEPDMESDEDAVVIPPLPKRKMDEDAEWKPAKKTKNNTQTRSPARPRPKPRLAPGQQSPRRPRPHPDLQGPQNTQQAGRPVLPPSRGGTKMQLTCSESGCQKQVFADQSALDLHIKKKHTRPYLCVFHFAGCDSTFASKNEWKRHVASQHLLLHYWLCQEDECAKTCNGGAQPVPTNSNAAKSAAAAAPAVSAHQHQRSRSIAASADGKQKKIPNGNIFNRKDLYTQHMRRMHMPEGVRKKLPVSSTGSNKKTLSTAGAASGGGSAILQQWEDTLRRYQDKAMRSRCALPEYMRCPADGCSAEFRGPDAWDQRMEHVARHLDRAAQGSESPVAFGGERDRCLTQWAGSGEVGIIELVGGRWVLRNRAASASAASTAATAATAAAQGGDNKAVARRVAASSRQRLGQVVNEVRDEIVVGEGQEEDDEVDAEGDMDDELLAG</sequence>
<dbReference type="SMART" id="SM00355">
    <property type="entry name" value="ZnF_C2H2"/>
    <property type="match status" value="3"/>
</dbReference>
<evidence type="ECO:0000313" key="4">
    <source>
        <dbReference type="Proteomes" id="UP001239445"/>
    </source>
</evidence>
<evidence type="ECO:0000313" key="3">
    <source>
        <dbReference type="EMBL" id="KAK1754556.1"/>
    </source>
</evidence>
<feature type="domain" description="C2H2-type" evidence="2">
    <location>
        <begin position="321"/>
        <end position="347"/>
    </location>
</feature>
<gene>
    <name evidence="3" type="ORF">QBC47DRAFT_220660</name>
</gene>
<feature type="domain" description="C2H2-type" evidence="2">
    <location>
        <begin position="351"/>
        <end position="378"/>
    </location>
</feature>
<reference evidence="3" key="1">
    <citation type="submission" date="2023-06" db="EMBL/GenBank/DDBJ databases">
        <title>Genome-scale phylogeny and comparative genomics of the fungal order Sordariales.</title>
        <authorList>
            <consortium name="Lawrence Berkeley National Laboratory"/>
            <person name="Hensen N."/>
            <person name="Bonometti L."/>
            <person name="Westerberg I."/>
            <person name="Brannstrom I.O."/>
            <person name="Guillou S."/>
            <person name="Cros-Aarteil S."/>
            <person name="Calhoun S."/>
            <person name="Haridas S."/>
            <person name="Kuo A."/>
            <person name="Mondo S."/>
            <person name="Pangilinan J."/>
            <person name="Riley R."/>
            <person name="Labutti K."/>
            <person name="Andreopoulos B."/>
            <person name="Lipzen A."/>
            <person name="Chen C."/>
            <person name="Yanf M."/>
            <person name="Daum C."/>
            <person name="Ng V."/>
            <person name="Clum A."/>
            <person name="Steindorff A."/>
            <person name="Ohm R."/>
            <person name="Martin F."/>
            <person name="Silar P."/>
            <person name="Natvig D."/>
            <person name="Lalanne C."/>
            <person name="Gautier V."/>
            <person name="Ament-Velasquez S.L."/>
            <person name="Kruys A."/>
            <person name="Hutchinson M.I."/>
            <person name="Powell A.J."/>
            <person name="Barry K."/>
            <person name="Miller A.N."/>
            <person name="Grigoriev I.V."/>
            <person name="Debuchy R."/>
            <person name="Gladieux P."/>
            <person name="Thoren M.H."/>
            <person name="Johannesson H."/>
        </authorList>
    </citation>
    <scope>NUCLEOTIDE SEQUENCE</scope>
    <source>
        <strain evidence="3">PSN4</strain>
    </source>
</reference>
<feature type="region of interest" description="Disordered" evidence="1">
    <location>
        <begin position="463"/>
        <end position="490"/>
    </location>
</feature>
<keyword evidence="4" id="KW-1185">Reference proteome</keyword>
<organism evidence="3 4">
    <name type="scientific">Echria macrotheca</name>
    <dbReference type="NCBI Taxonomy" id="438768"/>
    <lineage>
        <taxon>Eukaryota</taxon>
        <taxon>Fungi</taxon>
        <taxon>Dikarya</taxon>
        <taxon>Ascomycota</taxon>
        <taxon>Pezizomycotina</taxon>
        <taxon>Sordariomycetes</taxon>
        <taxon>Sordariomycetidae</taxon>
        <taxon>Sordariales</taxon>
        <taxon>Schizotheciaceae</taxon>
        <taxon>Echria</taxon>
    </lineage>
</organism>
<dbReference type="AlphaFoldDB" id="A0AAJ0F4F6"/>
<feature type="compositionally biased region" description="Acidic residues" evidence="1">
    <location>
        <begin position="648"/>
        <end position="668"/>
    </location>
</feature>
<proteinExistence type="predicted"/>
<feature type="compositionally biased region" description="Low complexity" evidence="1">
    <location>
        <begin position="80"/>
        <end position="100"/>
    </location>
</feature>
<dbReference type="EMBL" id="MU839835">
    <property type="protein sequence ID" value="KAK1754556.1"/>
    <property type="molecule type" value="Genomic_DNA"/>
</dbReference>